<evidence type="ECO:0000256" key="7">
    <source>
        <dbReference type="SAM" id="MobiDB-lite"/>
    </source>
</evidence>
<feature type="compositionally biased region" description="Basic residues" evidence="7">
    <location>
        <begin position="1154"/>
        <end position="1167"/>
    </location>
</feature>
<proteinExistence type="predicted"/>
<dbReference type="Gene3D" id="3.10.50.40">
    <property type="match status" value="1"/>
</dbReference>
<evidence type="ECO:0000256" key="3">
    <source>
        <dbReference type="ARBA" id="ARBA00023110"/>
    </source>
</evidence>
<dbReference type="InterPro" id="IPR041232">
    <property type="entry name" value="NPL"/>
</dbReference>
<evidence type="ECO:0000256" key="5">
    <source>
        <dbReference type="PROSITE-ProRule" id="PRU00277"/>
    </source>
</evidence>
<feature type="compositionally biased region" description="Basic residues" evidence="7">
    <location>
        <begin position="475"/>
        <end position="487"/>
    </location>
</feature>
<accession>A0A445F189</accession>
<feature type="compositionally biased region" description="Low complexity" evidence="7">
    <location>
        <begin position="531"/>
        <end position="562"/>
    </location>
</feature>
<protein>
    <recommendedName>
        <fullName evidence="2 5">peptidylprolyl isomerase</fullName>
        <ecNumber evidence="2 5">5.2.1.8</ecNumber>
    </recommendedName>
</protein>
<dbReference type="InterPro" id="IPR004252">
    <property type="entry name" value="Probable_transposase_24"/>
</dbReference>
<dbReference type="SUPFAM" id="SSF54534">
    <property type="entry name" value="FKBP-like"/>
    <property type="match status" value="1"/>
</dbReference>
<feature type="compositionally biased region" description="Basic residues" evidence="7">
    <location>
        <begin position="1355"/>
        <end position="1364"/>
    </location>
</feature>
<evidence type="ECO:0000259" key="8">
    <source>
        <dbReference type="PROSITE" id="PS50059"/>
    </source>
</evidence>
<evidence type="ECO:0000256" key="1">
    <source>
        <dbReference type="ARBA" id="ARBA00000971"/>
    </source>
</evidence>
<feature type="region of interest" description="Disordered" evidence="7">
    <location>
        <begin position="1121"/>
        <end position="1199"/>
    </location>
</feature>
<feature type="compositionally biased region" description="Acidic residues" evidence="7">
    <location>
        <begin position="1132"/>
        <end position="1147"/>
    </location>
</feature>
<keyword evidence="10" id="KW-1185">Reference proteome</keyword>
<name>A0A445F189_GLYSO</name>
<feature type="compositionally biased region" description="Basic residues" evidence="7">
    <location>
        <begin position="1"/>
        <end position="13"/>
    </location>
</feature>
<dbReference type="PANTHER" id="PTHR43811:SF48">
    <property type="entry name" value="PEPTIDYL-PROLYL CIS-TRANS ISOMERASE FKBP43"/>
    <property type="match status" value="1"/>
</dbReference>
<feature type="compositionally biased region" description="Basic and acidic residues" evidence="7">
    <location>
        <begin position="1477"/>
        <end position="1486"/>
    </location>
</feature>
<feature type="region of interest" description="Disordered" evidence="7">
    <location>
        <begin position="1"/>
        <end position="82"/>
    </location>
</feature>
<dbReference type="InterPro" id="IPR001179">
    <property type="entry name" value="PPIase_FKBP_dom"/>
</dbReference>
<dbReference type="Pfam" id="PF03004">
    <property type="entry name" value="Transposase_24"/>
    <property type="match status" value="1"/>
</dbReference>
<feature type="compositionally biased region" description="Basic residues" evidence="7">
    <location>
        <begin position="73"/>
        <end position="82"/>
    </location>
</feature>
<reference evidence="9 10" key="1">
    <citation type="submission" date="2018-09" db="EMBL/GenBank/DDBJ databases">
        <title>A high-quality reference genome of wild soybean provides a powerful tool to mine soybean genomes.</title>
        <authorList>
            <person name="Xie M."/>
            <person name="Chung C.Y.L."/>
            <person name="Li M.-W."/>
            <person name="Wong F.-L."/>
            <person name="Chan T.-F."/>
            <person name="Lam H.-M."/>
        </authorList>
    </citation>
    <scope>NUCLEOTIDE SEQUENCE [LARGE SCALE GENOMIC DNA]</scope>
    <source>
        <strain evidence="10">cv. W05</strain>
        <tissue evidence="9">Hypocotyl of etiolated seedlings</tissue>
    </source>
</reference>
<dbReference type="EMBL" id="QZWG01000020">
    <property type="protein sequence ID" value="RZB42530.1"/>
    <property type="molecule type" value="Genomic_DNA"/>
</dbReference>
<feature type="compositionally biased region" description="Basic and acidic residues" evidence="7">
    <location>
        <begin position="1429"/>
        <end position="1441"/>
    </location>
</feature>
<dbReference type="InterPro" id="IPR046357">
    <property type="entry name" value="PPIase_dom_sf"/>
</dbReference>
<dbReference type="Pfam" id="PF00254">
    <property type="entry name" value="FKBP_C"/>
    <property type="match status" value="1"/>
</dbReference>
<organism evidence="9 10">
    <name type="scientific">Glycine soja</name>
    <name type="common">Wild soybean</name>
    <dbReference type="NCBI Taxonomy" id="3848"/>
    <lineage>
        <taxon>Eukaryota</taxon>
        <taxon>Viridiplantae</taxon>
        <taxon>Streptophyta</taxon>
        <taxon>Embryophyta</taxon>
        <taxon>Tracheophyta</taxon>
        <taxon>Spermatophyta</taxon>
        <taxon>Magnoliopsida</taxon>
        <taxon>eudicotyledons</taxon>
        <taxon>Gunneridae</taxon>
        <taxon>Pentapetalae</taxon>
        <taxon>rosids</taxon>
        <taxon>fabids</taxon>
        <taxon>Fabales</taxon>
        <taxon>Fabaceae</taxon>
        <taxon>Papilionoideae</taxon>
        <taxon>50 kb inversion clade</taxon>
        <taxon>NPAAA clade</taxon>
        <taxon>indigoferoid/millettioid clade</taxon>
        <taxon>Phaseoleae</taxon>
        <taxon>Glycine</taxon>
        <taxon>Glycine subgen. Soja</taxon>
    </lineage>
</organism>
<evidence type="ECO:0000313" key="9">
    <source>
        <dbReference type="EMBL" id="RZB42530.1"/>
    </source>
</evidence>
<keyword evidence="3 5" id="KW-0697">Rotamase</keyword>
<evidence type="ECO:0000256" key="6">
    <source>
        <dbReference type="SAM" id="Coils"/>
    </source>
</evidence>
<feature type="compositionally biased region" description="Basic and acidic residues" evidence="7">
    <location>
        <begin position="1175"/>
        <end position="1184"/>
    </location>
</feature>
<feature type="region of interest" description="Disordered" evidence="7">
    <location>
        <begin position="132"/>
        <end position="155"/>
    </location>
</feature>
<dbReference type="GO" id="GO:0003755">
    <property type="term" value="F:peptidyl-prolyl cis-trans isomerase activity"/>
    <property type="evidence" value="ECO:0007669"/>
    <property type="project" value="UniProtKB-KW"/>
</dbReference>
<feature type="compositionally biased region" description="Polar residues" evidence="7">
    <location>
        <begin position="565"/>
        <end position="577"/>
    </location>
</feature>
<feature type="region of interest" description="Disordered" evidence="7">
    <location>
        <begin position="519"/>
        <end position="593"/>
    </location>
</feature>
<dbReference type="Pfam" id="PF17800">
    <property type="entry name" value="NPL"/>
    <property type="match status" value="1"/>
</dbReference>
<keyword evidence="6" id="KW-0175">Coiled coil</keyword>
<feature type="compositionally biased region" description="Basic residues" evidence="7">
    <location>
        <begin position="217"/>
        <end position="226"/>
    </location>
</feature>
<feature type="region of interest" description="Disordered" evidence="7">
    <location>
        <begin position="204"/>
        <end position="235"/>
    </location>
</feature>
<keyword evidence="4 5" id="KW-0413">Isomerase</keyword>
<dbReference type="PANTHER" id="PTHR43811">
    <property type="entry name" value="FKBP-TYPE PEPTIDYL-PROLYL CIS-TRANS ISOMERASE FKPA"/>
    <property type="match status" value="1"/>
</dbReference>
<gene>
    <name evidence="9" type="ORF">D0Y65_053201</name>
</gene>
<feature type="compositionally biased region" description="Low complexity" evidence="7">
    <location>
        <begin position="580"/>
        <end position="592"/>
    </location>
</feature>
<feature type="compositionally biased region" description="Acidic residues" evidence="7">
    <location>
        <begin position="1186"/>
        <end position="1199"/>
    </location>
</feature>
<dbReference type="Gene3D" id="2.60.120.340">
    <property type="entry name" value="Nucleoplasmin core domain"/>
    <property type="match status" value="1"/>
</dbReference>
<sequence length="1603" mass="175257">MPRKAKCSKKRPSRGISNLVPLASSQGHSAPVEPSLQPSTTAQPCAPMITIIPPSVPTAQNMVSTSDPPSHTIPHKAKRSNKRVCRGISNLVPHASSQGHSAPVEPPLKPSKVARPRVPIITFIPPSIPTAQNLVSASDPPLRKRPRKAKLSQGRASLSISNLMPYTSSHGHSTHVEPPPLRSSQVAHSCAPTTVVPPSIATTQNMVSSSDPPFHTMPHKAKHSKKRGSDGISNLMPHVSSQGHSIHVEPPLPSIPTAQNLVSASHPPLRKMSRKAKFSRERASLGISNLMPFTSSHGHSTHVEPPLQPSQVAQSCAPTITLVPPSIATTQNMVSPSDPLLHKVPHKAKHSKKRGSHDISNLMPHASSQGHSRYVEPPLQPSELAQFHAPTLSHIPSSIPIALDPLSRLPPQNVFSGILNLIHQAAYQGYSLLEELPQPPSNLAQPCAPTITDIPPSIPTVQDLVSPSNLPKGLMPRKAKHSKKRVSRSLSNLMPRASSQGHCIPMELPLQPSELAQPCAPPVVLDPSSIPVIQDPVSSSDPSSIPVNQDPASPSDPSSIPANQDLASPSDPSSIRANQDPVSPSDPSASPVTEDLSLHTIVPPSTVTHQPLAPYFRHCRGREWAVQAIDQHGNTKEIQVTKADVFLMPPGQHIVVSFDGQLRAYGDAATLLSGACGRIVTDSKNVPINFESWTKVPKSYKDNCFNILKTLFHFQASESTARRYCLLTMSRKYRNGKHKLWTSAFDPSLSREQLIAKVPYGIPEDQWLSFIDNHLKPEYQELCRKNAVVRQKQTVPHTGGAKLLSRKQHEMEVELGRPISRVELYIATRKKKDGSFVNEEARSIGEKMTQEISECANPTEISTNDALAKVLGRDHCGRVRCLGLGGLHSVAFQSTEKFSGTGRNLSNSNSVESSQLKEEVTSLKTKLAASEENVKTLQNIMLTYIQMKEGHIPKELGALFDTNVADENSGEDMSTSESGSSLDTAIYSASAVESATQACFLQFQDTRELPGVEVKPGKPFSHKHDPSKGRLHISMGTLGLGTAIAKSTLQCNVGNRSPVYLCSLYPGKTESLQLNLELEEVDETVVFSVIGPRSIHLCGYYLVTARNSNLVDDSESFGEDIADTETEKSDYSEDEYDDSFIDDDEEASHDSREKGRKGSLRRLRKKYQSVESDDDSRHEEKIIADDSMDDQTQEIKDDEDILPISSLYKNKASQRVLDEEMDASVDRQAGDASNKNGEDGGNSIVETNLKADHDLVDSQTLREAQPSNHLVDPCIVLDVGDIKNLKKKKKRKGKEIDSSSNDHSIKLDSGIGGEPKMEKMTQDFVAGNKQQQHDDDKDANISGNVALPSADTGPKKNRTKKKKKEQVNKSDNGYQEGIIQEDKAKRDAAESQNLIHKVFAEKELHENLTNEKYASILFMLLMSVDNGAHESPDGNLSDDRKVKKRKKMSKSPGNGEVANSDMPVSVEQSGETEMMEEDRNKREDAKPSQVRTLANGLVIQELEKGRQDGKIAALGKKISIYYTGKMKEDGVVFASNAGQAPYKFRLGKGKVIEGWDVGLEGMQVGEKRRLVIPPSLTSESDEHCAKIPPNSWLVYDFELVKVH</sequence>
<dbReference type="Proteomes" id="UP000289340">
    <property type="component" value="Chromosome 20"/>
</dbReference>
<feature type="region of interest" description="Disordered" evidence="7">
    <location>
        <begin position="1286"/>
        <end position="1385"/>
    </location>
</feature>
<evidence type="ECO:0000313" key="10">
    <source>
        <dbReference type="Proteomes" id="UP000289340"/>
    </source>
</evidence>
<comment type="caution">
    <text evidence="9">The sequence shown here is derived from an EMBL/GenBank/DDBJ whole genome shotgun (WGS) entry which is preliminary data.</text>
</comment>
<feature type="domain" description="PPIase FKBP-type" evidence="8">
    <location>
        <begin position="1515"/>
        <end position="1603"/>
    </location>
</feature>
<feature type="compositionally biased region" description="Polar residues" evidence="7">
    <location>
        <begin position="57"/>
        <end position="69"/>
    </location>
</feature>
<feature type="region of interest" description="Disordered" evidence="7">
    <location>
        <begin position="1429"/>
        <end position="1489"/>
    </location>
</feature>
<feature type="region of interest" description="Disordered" evidence="7">
    <location>
        <begin position="466"/>
        <end position="490"/>
    </location>
</feature>
<dbReference type="EC" id="5.2.1.8" evidence="2 5"/>
<feature type="coiled-coil region" evidence="6">
    <location>
        <begin position="913"/>
        <end position="940"/>
    </location>
</feature>
<evidence type="ECO:0000256" key="4">
    <source>
        <dbReference type="ARBA" id="ARBA00023235"/>
    </source>
</evidence>
<dbReference type="PROSITE" id="PS50059">
    <property type="entry name" value="FKBP_PPIASE"/>
    <property type="match status" value="1"/>
</dbReference>
<comment type="catalytic activity">
    <reaction evidence="1 5">
        <text>[protein]-peptidylproline (omega=180) = [protein]-peptidylproline (omega=0)</text>
        <dbReference type="Rhea" id="RHEA:16237"/>
        <dbReference type="Rhea" id="RHEA-COMP:10747"/>
        <dbReference type="Rhea" id="RHEA-COMP:10748"/>
        <dbReference type="ChEBI" id="CHEBI:83833"/>
        <dbReference type="ChEBI" id="CHEBI:83834"/>
        <dbReference type="EC" id="5.2.1.8"/>
    </reaction>
</comment>
<feature type="region of interest" description="Disordered" evidence="7">
    <location>
        <begin position="1222"/>
        <end position="1244"/>
    </location>
</feature>
<evidence type="ECO:0000256" key="2">
    <source>
        <dbReference type="ARBA" id="ARBA00013194"/>
    </source>
</evidence>